<reference evidence="2" key="1">
    <citation type="journal article" date="2023" name="G3 (Bethesda)">
        <title>Genome assembly and association tests identify interacting loci associated with vigor, precocity, and sex in interspecific pistachio rootstocks.</title>
        <authorList>
            <person name="Palmer W."/>
            <person name="Jacygrad E."/>
            <person name="Sagayaradj S."/>
            <person name="Cavanaugh K."/>
            <person name="Han R."/>
            <person name="Bertier L."/>
            <person name="Beede B."/>
            <person name="Kafkas S."/>
            <person name="Golino D."/>
            <person name="Preece J."/>
            <person name="Michelmore R."/>
        </authorList>
    </citation>
    <scope>NUCLEOTIDE SEQUENCE [LARGE SCALE GENOMIC DNA]</scope>
</reference>
<protein>
    <submittedName>
        <fullName evidence="1">Uncharacterized protein</fullName>
    </submittedName>
</protein>
<keyword evidence="2" id="KW-1185">Reference proteome</keyword>
<organism evidence="1 2">
    <name type="scientific">Pistacia atlantica</name>
    <dbReference type="NCBI Taxonomy" id="434234"/>
    <lineage>
        <taxon>Eukaryota</taxon>
        <taxon>Viridiplantae</taxon>
        <taxon>Streptophyta</taxon>
        <taxon>Embryophyta</taxon>
        <taxon>Tracheophyta</taxon>
        <taxon>Spermatophyta</taxon>
        <taxon>Magnoliopsida</taxon>
        <taxon>eudicotyledons</taxon>
        <taxon>Gunneridae</taxon>
        <taxon>Pentapetalae</taxon>
        <taxon>rosids</taxon>
        <taxon>malvids</taxon>
        <taxon>Sapindales</taxon>
        <taxon>Anacardiaceae</taxon>
        <taxon>Pistacia</taxon>
    </lineage>
</organism>
<accession>A0ACC1BST3</accession>
<comment type="caution">
    <text evidence="1">The sequence shown here is derived from an EMBL/GenBank/DDBJ whole genome shotgun (WGS) entry which is preliminary data.</text>
</comment>
<dbReference type="Proteomes" id="UP001164250">
    <property type="component" value="Chromosome 3"/>
</dbReference>
<evidence type="ECO:0000313" key="2">
    <source>
        <dbReference type="Proteomes" id="UP001164250"/>
    </source>
</evidence>
<sequence length="176" mass="20004">MISPWFQPSIPSSSSKAEKSFLKNISYKLSFTLQSAVKFNGTVSLFKFSSASQMRVDIADEGVYDTETPVEISTQAIRLKLNMENGFEHRHGPDLQHSCKKPLCASFNFSNHAWGLWFLLFMKIFNHRNVLLNEGGWLEVNEVIALTKSASTSSRTQKEYSKGLIFHSLFPRAYDL</sequence>
<name>A0ACC1BST3_9ROSI</name>
<dbReference type="EMBL" id="CM047899">
    <property type="protein sequence ID" value="KAJ0102167.1"/>
    <property type="molecule type" value="Genomic_DNA"/>
</dbReference>
<evidence type="ECO:0000313" key="1">
    <source>
        <dbReference type="EMBL" id="KAJ0102167.1"/>
    </source>
</evidence>
<gene>
    <name evidence="1" type="ORF">Patl1_04634</name>
</gene>
<proteinExistence type="predicted"/>